<dbReference type="InterPro" id="IPR011625">
    <property type="entry name" value="A2M_N_BRD"/>
</dbReference>
<dbReference type="InterPro" id="IPR041462">
    <property type="entry name" value="Bact_A2M_MG6"/>
</dbReference>
<dbReference type="InterPro" id="IPR021868">
    <property type="entry name" value="Alpha_2_Macroglob_MG3"/>
</dbReference>
<gene>
    <name evidence="6" type="ORF">ACFQ21_11165</name>
</gene>
<dbReference type="Gene3D" id="2.60.40.3710">
    <property type="match status" value="1"/>
</dbReference>
<reference evidence="7" key="1">
    <citation type="journal article" date="2019" name="Int. J. Syst. Evol. Microbiol.">
        <title>The Global Catalogue of Microorganisms (GCM) 10K type strain sequencing project: providing services to taxonomists for standard genome sequencing and annotation.</title>
        <authorList>
            <consortium name="The Broad Institute Genomics Platform"/>
            <consortium name="The Broad Institute Genome Sequencing Center for Infectious Disease"/>
            <person name="Wu L."/>
            <person name="Ma J."/>
        </authorList>
    </citation>
    <scope>NUCLEOTIDE SEQUENCE [LARGE SCALE GENOMIC DNA]</scope>
    <source>
        <strain evidence="7">CCUG 58938</strain>
    </source>
</reference>
<dbReference type="Pfam" id="PF01835">
    <property type="entry name" value="MG2"/>
    <property type="match status" value="1"/>
</dbReference>
<keyword evidence="3" id="KW-1133">Transmembrane helix</keyword>
<evidence type="ECO:0000259" key="4">
    <source>
        <dbReference type="SMART" id="SM01359"/>
    </source>
</evidence>
<feature type="domain" description="Alpha-2-macroglobulin" evidence="5">
    <location>
        <begin position="1201"/>
        <end position="1289"/>
    </location>
</feature>
<evidence type="ECO:0000313" key="7">
    <source>
        <dbReference type="Proteomes" id="UP001597112"/>
    </source>
</evidence>
<evidence type="ECO:0000259" key="5">
    <source>
        <dbReference type="SMART" id="SM01360"/>
    </source>
</evidence>
<dbReference type="Gene3D" id="1.50.10.20">
    <property type="match status" value="1"/>
</dbReference>
<name>A0ABW3K181_9BACT</name>
<dbReference type="InterPro" id="IPR011626">
    <property type="entry name" value="Alpha-macroglobulin_TED"/>
</dbReference>
<dbReference type="PANTHER" id="PTHR40094:SF1">
    <property type="entry name" value="UBIQUITIN DOMAIN-CONTAINING PROTEIN"/>
    <property type="match status" value="1"/>
</dbReference>
<dbReference type="InterPro" id="IPR041203">
    <property type="entry name" value="Bact_A2M_MG5"/>
</dbReference>
<keyword evidence="2" id="KW-0732">Signal</keyword>
<dbReference type="Gene3D" id="2.60.40.1930">
    <property type="match status" value="1"/>
</dbReference>
<dbReference type="Pfam" id="PF17973">
    <property type="entry name" value="bMG10"/>
    <property type="match status" value="1"/>
</dbReference>
<dbReference type="SMART" id="SM01360">
    <property type="entry name" value="A2M"/>
    <property type="match status" value="1"/>
</dbReference>
<dbReference type="Pfam" id="PF07703">
    <property type="entry name" value="A2M_BRD"/>
    <property type="match status" value="1"/>
</dbReference>
<dbReference type="Pfam" id="PF17962">
    <property type="entry name" value="bMG6"/>
    <property type="match status" value="1"/>
</dbReference>
<protein>
    <submittedName>
        <fullName evidence="6">Alpha-2-macroglobulin</fullName>
    </submittedName>
</protein>
<dbReference type="SMART" id="SM01359">
    <property type="entry name" value="A2M_N_2"/>
    <property type="match status" value="1"/>
</dbReference>
<dbReference type="InterPro" id="IPR002890">
    <property type="entry name" value="MG2"/>
</dbReference>
<dbReference type="RefSeq" id="WP_377578957.1">
    <property type="nucleotide sequence ID" value="NZ_JBHTKA010000003.1"/>
</dbReference>
<dbReference type="InterPro" id="IPR001599">
    <property type="entry name" value="Macroglobln_a2"/>
</dbReference>
<dbReference type="SUPFAM" id="SSF48239">
    <property type="entry name" value="Terpenoid cyclases/Protein prenyltransferases"/>
    <property type="match status" value="1"/>
</dbReference>
<evidence type="ECO:0000256" key="2">
    <source>
        <dbReference type="ARBA" id="ARBA00022729"/>
    </source>
</evidence>
<accession>A0ABW3K181</accession>
<dbReference type="CDD" id="cd02891">
    <property type="entry name" value="A2M_like"/>
    <property type="match status" value="1"/>
</dbReference>
<comment type="similarity">
    <text evidence="1">Belongs to the protease inhibitor I39 (alpha-2-macroglobulin) family. Bacterial alpha-2-macroglobulin subfamily.</text>
</comment>
<keyword evidence="7" id="KW-1185">Reference proteome</keyword>
<dbReference type="Pfam" id="PF17972">
    <property type="entry name" value="bMG5"/>
    <property type="match status" value="1"/>
</dbReference>
<dbReference type="SMART" id="SM01419">
    <property type="entry name" value="Thiol-ester_cl"/>
    <property type="match status" value="1"/>
</dbReference>
<keyword evidence="3" id="KW-0472">Membrane</keyword>
<feature type="transmembrane region" description="Helical" evidence="3">
    <location>
        <begin position="9"/>
        <end position="28"/>
    </location>
</feature>
<dbReference type="InterPro" id="IPR008930">
    <property type="entry name" value="Terpenoid_cyclase/PrenylTrfase"/>
</dbReference>
<dbReference type="InterPro" id="IPR051802">
    <property type="entry name" value="YfhM-like"/>
</dbReference>
<dbReference type="PANTHER" id="PTHR40094">
    <property type="entry name" value="ALPHA-2-MACROGLOBULIN HOMOLOG"/>
    <property type="match status" value="1"/>
</dbReference>
<sequence>MNSLPWKKIAIGTVAVIIAIAGIFYFRASKGTKPSPSFINPAFGEYISSYTAGVLPSGTTVRIILAKEAVDSAMIGQESSVKLFSFSPSISGKTVWLDRRTVEFTPEARLTSGQVYEVSFALSKLMEVPSDLSTFEYTFQVIPQNFEVSVDNIKPYIKTELKRQKIEGTLFTADYAENASVEKMVSPEQEGKNLNVTWTHNPDGKQHSFVVEDVARKDQASKVKLSVNGNPIGIDRTEDEEVEIPSLSDFKLMTAKVVQNPNQYVVLQFSDPLKEKQTLEGLITIADLASLEFEIHDNEIWVYPPVRQSGSKTVRIEAGIRNILDYKMKAATTAEVVFEQVAPAVRFTGKGSILPSTDGLVLPFEAVSLNAVDVTIVKIFENNILQFFQVNNLDGNRELRRVGKRLLTKTIQLDNTGVTDLGKWNRFTLDLSKLISAEPGAIYQVKMSFKKSYSTYNCDGEEESGEESSGQFDEYDEEYGYEYEGGYYDSYDEYYYADDYDWEQRDNPCHSSYYTNNRAIQRNVLASDLGLTAKGGDDGNLLIFVNDLKTTQPLSGVQLEVYDFQQQLIGSVTTDSEGKAGITSKEQPFAIVAKSGLQRGYLKVTNGDALSVSNFDVSGEVVQRGIKGFLYGDRGVWRPGDSLYLTFILEDKNKLLPPSHPVVFEMSNPQGQVVNRLVRSSSENGFYKFATATSADAPTGNWTGRVKVGGTEFSQTLKIETVKPNRLKINLDFGTERFTSTNVTGKLDVKWLHGAPGRNLKAEFDMLLQKVPTEFAKYPEYIFEDPARTFYSEATPVFEGLTDDEGKATVNISLESSYAAPGFLNAVFRGKVFEESGNFSIDRFSIPYSPYESYVGMKTPEGEKYSGILYFDTPHKIDFVTLDPLGNPVSRNNVEINVYKLDWRWWWDNSEESLANYVEGSYSKLIKSGKVNTVNGKGSWTFEMKMGQQEYGRYFVRACDPVSGHCTGQIIYIDEPGWYSRSRGDDSRGGATMLSFATDKSSYNIGEKVNLTIPGGAQGGRALVSIENGSKVLQTYWVETQQGETKFSFDVTSQMAPNVYVHVALLQPHSQTINDLPIRLYGVASIRVEDPNTHLEPVITMPEVLEPGQEVTIKVSEKNKRKMTYTIAVVDEGLLDITRFKTPDAWSRFYAREALGVHTWDVFDDVMGAFGARIERLLAVGGDAEGAAKEDDARANRFKPVVKFFGPFTLDGSSDEHKFTMPQYIGSVRTMVVAGYEGAYGKAEKATPVRKPLMVLATLPRVLGPEETLKLPITLFTQEKGIRNVKIDVKATGPITVAGGTSKSVAMPASGDLTVDFDIAVKSEAGIAKVEVTASSGKFSATDVIEIEVRNPNLPVTKITESLLDAGKSWTAEAVPYGIAGTNTAVLEISNMPPINLGSRLRYLIQYPHGCIEQTTSSVLPQLYLSQVKVLTEIEQKNVQRNVTAGIERLKSFIQRDGGFGYWPGAEVSDPWGTTYAGHFLIEAEAKGYYVPADMLKRWKKYQKNKALEWRRNDTYYNSDLMQAYRLYTLALAGAPEMGAMNRLREQSNLTSTAVWMLAASYAKAGQPEAAKKLITNLSTKIKPYRELSYSYGSDVRDKALILETLVLLNDKTKAFELLKDISKYLSDYGYWMSTQETAFCLKAVGSFAGLDKRGELKFSYTLNGKTVNASTELPIAQVQIPIKGLKKESIQIVNESGGMLFTRLIQEGTPARGQEEDAQSNLSINVHYTDADGNEIDPTRLEQGAEFLAEVSVTHTGTRASYENLALSQVFPSGWEINNLRLQGDEEFVKSSPFDYQDIRDDRVYTYFTLYTNERRTFRVMLTASYAGTYYLPAISCEAMYDKSIYARKKGQVVEVIKATAQ</sequence>
<dbReference type="InterPro" id="IPR047565">
    <property type="entry name" value="Alpha-macroglob_thiol-ester_cl"/>
</dbReference>
<evidence type="ECO:0000256" key="3">
    <source>
        <dbReference type="SAM" id="Phobius"/>
    </source>
</evidence>
<evidence type="ECO:0000313" key="6">
    <source>
        <dbReference type="EMBL" id="MFD0999869.1"/>
    </source>
</evidence>
<dbReference type="EMBL" id="JBHTKA010000003">
    <property type="protein sequence ID" value="MFD0999869.1"/>
    <property type="molecule type" value="Genomic_DNA"/>
</dbReference>
<dbReference type="Pfam" id="PF00207">
    <property type="entry name" value="A2M"/>
    <property type="match status" value="1"/>
</dbReference>
<evidence type="ECO:0000256" key="1">
    <source>
        <dbReference type="ARBA" id="ARBA00010556"/>
    </source>
</evidence>
<proteinExistence type="inferred from homology"/>
<dbReference type="Pfam" id="PF07678">
    <property type="entry name" value="TED_complement"/>
    <property type="match status" value="1"/>
</dbReference>
<dbReference type="Proteomes" id="UP001597112">
    <property type="component" value="Unassembled WGS sequence"/>
</dbReference>
<dbReference type="Pfam" id="PF11974">
    <property type="entry name" value="bMG3"/>
    <property type="match status" value="1"/>
</dbReference>
<feature type="domain" description="Alpha-2-macroglobulin bait region" evidence="4">
    <location>
        <begin position="994"/>
        <end position="1137"/>
    </location>
</feature>
<comment type="caution">
    <text evidence="6">The sequence shown here is derived from an EMBL/GenBank/DDBJ whole genome shotgun (WGS) entry which is preliminary data.</text>
</comment>
<dbReference type="InterPro" id="IPR041246">
    <property type="entry name" value="Bact_MG10"/>
</dbReference>
<organism evidence="6 7">
    <name type="scientific">Ohtaekwangia kribbensis</name>
    <dbReference type="NCBI Taxonomy" id="688913"/>
    <lineage>
        <taxon>Bacteria</taxon>
        <taxon>Pseudomonadati</taxon>
        <taxon>Bacteroidota</taxon>
        <taxon>Cytophagia</taxon>
        <taxon>Cytophagales</taxon>
        <taxon>Fulvivirgaceae</taxon>
        <taxon>Ohtaekwangia</taxon>
    </lineage>
</organism>
<keyword evidence="3" id="KW-0812">Transmembrane</keyword>